<keyword evidence="1" id="KW-0479">Metal-binding</keyword>
<dbReference type="Gene3D" id="3.40.630.10">
    <property type="entry name" value="Zn peptidases"/>
    <property type="match status" value="1"/>
</dbReference>
<reference evidence="3" key="2">
    <citation type="submission" date="2020-09" db="EMBL/GenBank/DDBJ databases">
        <authorList>
            <person name="Sun Q."/>
            <person name="Zhou Y."/>
        </authorList>
    </citation>
    <scope>NUCLEOTIDE SEQUENCE</scope>
    <source>
        <strain evidence="3">CGMCC 1.12160</strain>
    </source>
</reference>
<dbReference type="Pfam" id="PF01546">
    <property type="entry name" value="Peptidase_M20"/>
    <property type="match status" value="1"/>
</dbReference>
<dbReference type="InterPro" id="IPR036264">
    <property type="entry name" value="Bact_exopeptidase_dim_dom"/>
</dbReference>
<dbReference type="PANTHER" id="PTHR11014:SF122">
    <property type="entry name" value="AMIDOHYDROLASE AMHX"/>
    <property type="match status" value="1"/>
</dbReference>
<evidence type="ECO:0000313" key="3">
    <source>
        <dbReference type="EMBL" id="GGF39574.1"/>
    </source>
</evidence>
<accession>A0A917F1N9</accession>
<feature type="binding site" evidence="1">
    <location>
        <position position="125"/>
    </location>
    <ligand>
        <name>Mn(2+)</name>
        <dbReference type="ChEBI" id="CHEBI:29035"/>
        <label>2</label>
    </ligand>
</feature>
<dbReference type="NCBIfam" id="TIGR01891">
    <property type="entry name" value="amidohydrolases"/>
    <property type="match status" value="1"/>
</dbReference>
<gene>
    <name evidence="3" type="primary">amhX</name>
    <name evidence="3" type="ORF">GCM10011366_03980</name>
</gene>
<name>A0A917F1N9_9MICO</name>
<dbReference type="GO" id="GO:0046872">
    <property type="term" value="F:metal ion binding"/>
    <property type="evidence" value="ECO:0007669"/>
    <property type="project" value="UniProtKB-KW"/>
</dbReference>
<dbReference type="Proteomes" id="UP000605670">
    <property type="component" value="Unassembled WGS sequence"/>
</dbReference>
<feature type="binding site" evidence="1">
    <location>
        <position position="88"/>
    </location>
    <ligand>
        <name>Mn(2+)</name>
        <dbReference type="ChEBI" id="CHEBI:29035"/>
        <label>2</label>
    </ligand>
</feature>
<dbReference type="RefSeq" id="WP_188427929.1">
    <property type="nucleotide sequence ID" value="NZ_BAABKH010000010.1"/>
</dbReference>
<feature type="binding site" evidence="1">
    <location>
        <position position="90"/>
    </location>
    <ligand>
        <name>Mn(2+)</name>
        <dbReference type="ChEBI" id="CHEBI:29035"/>
        <label>2</label>
    </ligand>
</feature>
<evidence type="ECO:0000259" key="2">
    <source>
        <dbReference type="Pfam" id="PF07687"/>
    </source>
</evidence>
<dbReference type="EMBL" id="BMEM01000001">
    <property type="protein sequence ID" value="GGF39574.1"/>
    <property type="molecule type" value="Genomic_DNA"/>
</dbReference>
<evidence type="ECO:0000256" key="1">
    <source>
        <dbReference type="PIRSR" id="PIRSR005962-1"/>
    </source>
</evidence>
<dbReference type="Gene3D" id="3.30.70.360">
    <property type="match status" value="1"/>
</dbReference>
<comment type="cofactor">
    <cofactor evidence="1">
        <name>Mn(2+)</name>
        <dbReference type="ChEBI" id="CHEBI:29035"/>
    </cofactor>
    <text evidence="1">The Mn(2+) ion enhances activity.</text>
</comment>
<dbReference type="InterPro" id="IPR011650">
    <property type="entry name" value="Peptidase_M20_dimer"/>
</dbReference>
<dbReference type="InterPro" id="IPR002933">
    <property type="entry name" value="Peptidase_M20"/>
</dbReference>
<reference evidence="3" key="1">
    <citation type="journal article" date="2014" name="Int. J. Syst. Evol. Microbiol.">
        <title>Complete genome sequence of Corynebacterium casei LMG S-19264T (=DSM 44701T), isolated from a smear-ripened cheese.</title>
        <authorList>
            <consortium name="US DOE Joint Genome Institute (JGI-PGF)"/>
            <person name="Walter F."/>
            <person name="Albersmeier A."/>
            <person name="Kalinowski J."/>
            <person name="Ruckert C."/>
        </authorList>
    </citation>
    <scope>NUCLEOTIDE SEQUENCE</scope>
    <source>
        <strain evidence="3">CGMCC 1.12160</strain>
    </source>
</reference>
<dbReference type="AlphaFoldDB" id="A0A917F1N9"/>
<dbReference type="InterPro" id="IPR017439">
    <property type="entry name" value="Amidohydrolase"/>
</dbReference>
<feature type="binding site" evidence="1">
    <location>
        <position position="344"/>
    </location>
    <ligand>
        <name>Mn(2+)</name>
        <dbReference type="ChEBI" id="CHEBI:29035"/>
        <label>2</label>
    </ligand>
</feature>
<proteinExistence type="predicted"/>
<dbReference type="PIRSF" id="PIRSF005962">
    <property type="entry name" value="Pept_M20D_amidohydro"/>
    <property type="match status" value="1"/>
</dbReference>
<dbReference type="SUPFAM" id="SSF55031">
    <property type="entry name" value="Bacterial exopeptidase dimerisation domain"/>
    <property type="match status" value="1"/>
</dbReference>
<protein>
    <submittedName>
        <fullName evidence="3">Amidohydrolase AmhX</fullName>
    </submittedName>
</protein>
<keyword evidence="4" id="KW-1185">Reference proteome</keyword>
<dbReference type="PANTHER" id="PTHR11014">
    <property type="entry name" value="PEPTIDASE M20 FAMILY MEMBER"/>
    <property type="match status" value="1"/>
</dbReference>
<feature type="binding site" evidence="1">
    <location>
        <position position="149"/>
    </location>
    <ligand>
        <name>Mn(2+)</name>
        <dbReference type="ChEBI" id="CHEBI:29035"/>
        <label>2</label>
    </ligand>
</feature>
<sequence length="379" mass="39525">MTVTPELAQQVLDWHAWLDAHPEPAWRETGTTAYLVEQLEHLGCTCHQVDGRTGAVADLGTGPRWVALRADLDAIWMGDDDGYAVHSCGHSAHMAAVLGAARLLAEGPELPEGVGVRLLLQPAEETGTGALDLIERGALEGVTDLFGIHVRPVEELAVGRFGPALHSGASLTGLVTIAGEDAHGARPHLGANAIDPLVALHQALPAMRFNPAESYSAKITRIRAGGASLNVIPGTAEVAIDLRAQRNEVMTGLQERITEAVRGIASTYGVTMEVSWHDGTPGAEVHPAAAATLAQAIREVAGEEALAEEVVTTGADDFHYYAQASPGLRSSMLALGVGVAPGLHVPSMTYSTEPLPVAAAILARAVRLAAEGLRGEGLS</sequence>
<dbReference type="SUPFAM" id="SSF53187">
    <property type="entry name" value="Zn-dependent exopeptidases"/>
    <property type="match status" value="1"/>
</dbReference>
<dbReference type="Pfam" id="PF07687">
    <property type="entry name" value="M20_dimer"/>
    <property type="match status" value="1"/>
</dbReference>
<evidence type="ECO:0000313" key="4">
    <source>
        <dbReference type="Proteomes" id="UP000605670"/>
    </source>
</evidence>
<dbReference type="GO" id="GO:0016787">
    <property type="term" value="F:hydrolase activity"/>
    <property type="evidence" value="ECO:0007669"/>
    <property type="project" value="InterPro"/>
</dbReference>
<feature type="domain" description="Peptidase M20 dimerisation" evidence="2">
    <location>
        <begin position="170"/>
        <end position="263"/>
    </location>
</feature>
<comment type="caution">
    <text evidence="3">The sequence shown here is derived from an EMBL/GenBank/DDBJ whole genome shotgun (WGS) entry which is preliminary data.</text>
</comment>
<keyword evidence="1" id="KW-0464">Manganese</keyword>
<organism evidence="3 4">
    <name type="scientific">Ornithinimicrobium tianjinense</name>
    <dbReference type="NCBI Taxonomy" id="1195761"/>
    <lineage>
        <taxon>Bacteria</taxon>
        <taxon>Bacillati</taxon>
        <taxon>Actinomycetota</taxon>
        <taxon>Actinomycetes</taxon>
        <taxon>Micrococcales</taxon>
        <taxon>Ornithinimicrobiaceae</taxon>
        <taxon>Ornithinimicrobium</taxon>
    </lineage>
</organism>